<dbReference type="InterPro" id="IPR016066">
    <property type="entry name" value="A-D-PHexomutase_CS"/>
</dbReference>
<sequence>MKINPDIFRSYDVRGIYPTDINEETVFLIAKAYVKRFNVKKVVVAGDVRTSTPSLKSSMTKGLLEAGASVIDIGIVTTDMMLFSVGHLETDGGIIISASHNPREYNGMKIVLKGAMPVSSVNKLFELRDMLIDGNDLETGLPPGKTEFLNIIPAYVSHVRNFIDFSSLKSFNIVANPSFGMAGVVVQEVLKGAPIIFHFLNEIPNGEFPKGPPNPLLPENQGETSQLVRNLKANLGVAWDGDADRCFFFDENGEFIPPYYMSALFSEIFLSGSKPGNNKKILHDTRLTWVIEDTVKKNGGIPIMSKAGYTFIKERMRKEEIVFGSETSGHYFFRENYYSDNGMIPFLLMLEEMSITDKKPSELIAPFKAGSFISGEINFETTDVKNLVKKVTDFYRNQGGVVLDVDGVSFEFDDWRFNIRGAANEPLIRLNIESRDKKILEDKISEITKLLS</sequence>
<evidence type="ECO:0000256" key="4">
    <source>
        <dbReference type="ARBA" id="ARBA00022723"/>
    </source>
</evidence>
<evidence type="ECO:0000259" key="9">
    <source>
        <dbReference type="Pfam" id="PF02879"/>
    </source>
</evidence>
<dbReference type="InterPro" id="IPR016055">
    <property type="entry name" value="A-D-PHexomutase_a/b/a-I/II/III"/>
</dbReference>
<proteinExistence type="inferred from homology"/>
<dbReference type="SUPFAM" id="SSF55957">
    <property type="entry name" value="Phosphoglucomutase, C-terminal domain"/>
    <property type="match status" value="1"/>
</dbReference>
<evidence type="ECO:0000256" key="6">
    <source>
        <dbReference type="ARBA" id="ARBA00023235"/>
    </source>
</evidence>
<reference evidence="11 12" key="1">
    <citation type="journal article" date="2016" name="Nat. Commun.">
        <title>Thousands of microbial genomes shed light on interconnected biogeochemical processes in an aquifer system.</title>
        <authorList>
            <person name="Anantharaman K."/>
            <person name="Brown C.T."/>
            <person name="Hug L.A."/>
            <person name="Sharon I."/>
            <person name="Castelle C.J."/>
            <person name="Probst A.J."/>
            <person name="Thomas B.C."/>
            <person name="Singh A."/>
            <person name="Wilkins M.J."/>
            <person name="Karaoz U."/>
            <person name="Brodie E.L."/>
            <person name="Williams K.H."/>
            <person name="Hubbard S.S."/>
            <person name="Banfield J.F."/>
        </authorList>
    </citation>
    <scope>NUCLEOTIDE SEQUENCE [LARGE SCALE GENOMIC DNA]</scope>
</reference>
<dbReference type="InterPro" id="IPR005845">
    <property type="entry name" value="A-D-PHexomutase_a/b/a-II"/>
</dbReference>
<comment type="cofactor">
    <cofactor evidence="1">
        <name>Mg(2+)</name>
        <dbReference type="ChEBI" id="CHEBI:18420"/>
    </cofactor>
</comment>
<dbReference type="SUPFAM" id="SSF53738">
    <property type="entry name" value="Phosphoglucomutase, first 3 domains"/>
    <property type="match status" value="3"/>
</dbReference>
<feature type="domain" description="Alpha-D-phosphohexomutase alpha/beta/alpha" evidence="9">
    <location>
        <begin position="154"/>
        <end position="253"/>
    </location>
</feature>
<dbReference type="InterPro" id="IPR005841">
    <property type="entry name" value="Alpha-D-phosphohexomutase_SF"/>
</dbReference>
<accession>A0A1G2P506</accession>
<gene>
    <name evidence="11" type="ORF">A3G52_02155</name>
</gene>
<feature type="domain" description="Alpha-D-phosphohexomutase alpha/beta/alpha" evidence="10">
    <location>
        <begin position="260"/>
        <end position="365"/>
    </location>
</feature>
<evidence type="ECO:0000313" key="12">
    <source>
        <dbReference type="Proteomes" id="UP000177269"/>
    </source>
</evidence>
<dbReference type="InterPro" id="IPR005846">
    <property type="entry name" value="A-D-PHexomutase_a/b/a-III"/>
</dbReference>
<evidence type="ECO:0000256" key="2">
    <source>
        <dbReference type="ARBA" id="ARBA00010231"/>
    </source>
</evidence>
<dbReference type="Gene3D" id="3.40.120.10">
    <property type="entry name" value="Alpha-D-Glucose-1,6-Bisphosphate, subunit A, domain 3"/>
    <property type="match status" value="3"/>
</dbReference>
<evidence type="ECO:0000313" key="11">
    <source>
        <dbReference type="EMBL" id="OHA42712.1"/>
    </source>
</evidence>
<evidence type="ECO:0000256" key="5">
    <source>
        <dbReference type="ARBA" id="ARBA00022842"/>
    </source>
</evidence>
<dbReference type="PANTHER" id="PTHR43771">
    <property type="entry name" value="PHOSPHOMANNOMUTASE"/>
    <property type="match status" value="1"/>
</dbReference>
<dbReference type="Pfam" id="PF02878">
    <property type="entry name" value="PGM_PMM_I"/>
    <property type="match status" value="1"/>
</dbReference>
<dbReference type="InterPro" id="IPR036900">
    <property type="entry name" value="A-D-PHexomutase_C_sf"/>
</dbReference>
<dbReference type="Pfam" id="PF02879">
    <property type="entry name" value="PGM_PMM_II"/>
    <property type="match status" value="1"/>
</dbReference>
<evidence type="ECO:0000259" key="8">
    <source>
        <dbReference type="Pfam" id="PF02878"/>
    </source>
</evidence>
<dbReference type="GO" id="GO:0000287">
    <property type="term" value="F:magnesium ion binding"/>
    <property type="evidence" value="ECO:0007669"/>
    <property type="project" value="InterPro"/>
</dbReference>
<dbReference type="CDD" id="cd03089">
    <property type="entry name" value="PMM_PGM"/>
    <property type="match status" value="1"/>
</dbReference>
<evidence type="ECO:0000256" key="7">
    <source>
        <dbReference type="RuleBase" id="RU004326"/>
    </source>
</evidence>
<dbReference type="PROSITE" id="PS00710">
    <property type="entry name" value="PGM_PMM"/>
    <property type="match status" value="1"/>
</dbReference>
<dbReference type="InterPro" id="IPR005844">
    <property type="entry name" value="A-D-PHexomutase_a/b/a-I"/>
</dbReference>
<name>A0A1G2P506_9BACT</name>
<comment type="similarity">
    <text evidence="2 7">Belongs to the phosphohexose mutase family.</text>
</comment>
<dbReference type="AlphaFoldDB" id="A0A1G2P506"/>
<dbReference type="Gene3D" id="3.30.310.50">
    <property type="entry name" value="Alpha-D-phosphohexomutase, C-terminal domain"/>
    <property type="match status" value="1"/>
</dbReference>
<organism evidence="11 12">
    <name type="scientific">Candidatus Taylorbacteria bacterium RIFCSPLOWO2_12_FULL_43_20</name>
    <dbReference type="NCBI Taxonomy" id="1802332"/>
    <lineage>
        <taxon>Bacteria</taxon>
        <taxon>Candidatus Tayloriibacteriota</taxon>
    </lineage>
</organism>
<evidence type="ECO:0008006" key="13">
    <source>
        <dbReference type="Google" id="ProtNLM"/>
    </source>
</evidence>
<dbReference type="GO" id="GO:0005975">
    <property type="term" value="P:carbohydrate metabolic process"/>
    <property type="evidence" value="ECO:0007669"/>
    <property type="project" value="InterPro"/>
</dbReference>
<dbReference type="Pfam" id="PF02880">
    <property type="entry name" value="PGM_PMM_III"/>
    <property type="match status" value="1"/>
</dbReference>
<keyword evidence="4 7" id="KW-0479">Metal-binding</keyword>
<evidence type="ECO:0000259" key="10">
    <source>
        <dbReference type="Pfam" id="PF02880"/>
    </source>
</evidence>
<dbReference type="PANTHER" id="PTHR43771:SF1">
    <property type="entry name" value="PHOSPHOMANNOMUTASE"/>
    <property type="match status" value="1"/>
</dbReference>
<dbReference type="GO" id="GO:0016868">
    <property type="term" value="F:intramolecular phosphotransferase activity"/>
    <property type="evidence" value="ECO:0007669"/>
    <property type="project" value="InterPro"/>
</dbReference>
<dbReference type="PRINTS" id="PR00509">
    <property type="entry name" value="PGMPMM"/>
</dbReference>
<keyword evidence="3" id="KW-0597">Phosphoprotein</keyword>
<comment type="caution">
    <text evidence="11">The sequence shown here is derived from an EMBL/GenBank/DDBJ whole genome shotgun (WGS) entry which is preliminary data.</text>
</comment>
<evidence type="ECO:0000256" key="3">
    <source>
        <dbReference type="ARBA" id="ARBA00022553"/>
    </source>
</evidence>
<keyword evidence="5 7" id="KW-0460">Magnesium</keyword>
<feature type="domain" description="Alpha-D-phosphohexomutase alpha/beta/alpha" evidence="8">
    <location>
        <begin position="7"/>
        <end position="119"/>
    </location>
</feature>
<keyword evidence="6" id="KW-0413">Isomerase</keyword>
<dbReference type="EMBL" id="MHSK01000007">
    <property type="protein sequence ID" value="OHA42712.1"/>
    <property type="molecule type" value="Genomic_DNA"/>
</dbReference>
<protein>
    <recommendedName>
        <fullName evidence="13">Phosphomannomutase</fullName>
    </recommendedName>
</protein>
<evidence type="ECO:0000256" key="1">
    <source>
        <dbReference type="ARBA" id="ARBA00001946"/>
    </source>
</evidence>
<dbReference type="Proteomes" id="UP000177269">
    <property type="component" value="Unassembled WGS sequence"/>
</dbReference>